<feature type="chain" id="PRO_5017341488" description="Integrating conjugative element protein" evidence="2">
    <location>
        <begin position="26"/>
        <end position="437"/>
    </location>
</feature>
<gene>
    <name evidence="3" type="ORF">CJP73_07975</name>
</gene>
<keyword evidence="2" id="KW-0732">Signal</keyword>
<organism evidence="3 4">
    <name type="scientific">Neopusillimonas maritima</name>
    <dbReference type="NCBI Taxonomy" id="2026239"/>
    <lineage>
        <taxon>Bacteria</taxon>
        <taxon>Pseudomonadati</taxon>
        <taxon>Pseudomonadota</taxon>
        <taxon>Betaproteobacteria</taxon>
        <taxon>Burkholderiales</taxon>
        <taxon>Alcaligenaceae</taxon>
        <taxon>Neopusillimonas</taxon>
    </lineage>
</organism>
<name>A0A3A1YYA8_9BURK</name>
<dbReference type="EMBL" id="NQYH01000005">
    <property type="protein sequence ID" value="RIY41077.1"/>
    <property type="molecule type" value="Genomic_DNA"/>
</dbReference>
<sequence length="437" mass="47379">MMKKNLIPTALVLLAPLIWSGQANAIKCTLSQDCVIAIDRAKSSINSNIDQMDSNIAREVDKARVDIINALGRQTSSLSGQTAQAVETQTRHAEEVVKANRKIDAIRNRSQTGCGSAASGQGPIGGGYKPGGSERDSANSSVPPRLKKAWDQSDPNAPILPPADTNVSRVDLGVGSCQGFAGDPNSMRGQLCRSVQGLQIKSNKYADADIRAETLFDGPQEKGAEELKLTVTSQPNTPERDARKAIVQQYSDPISPPGISASAASTSEGVAYIGALSSYNAIASLSSKPTRDWDLMTSASRSTLGALDVLVNDQTTSKFVTEHLKESFPNWSSEGISPVELMFLEVEKRVGNPDWFTYMAGADDVQKAAEVPYILAYQSRMLFQQLQETRRLNVLLGQLLMLQAKEVMLPELTDLARRANRLPARFDNEREPNSNQD</sequence>
<evidence type="ECO:0000256" key="1">
    <source>
        <dbReference type="SAM" id="MobiDB-lite"/>
    </source>
</evidence>
<accession>A0A3A1YYA8</accession>
<feature type="region of interest" description="Disordered" evidence="1">
    <location>
        <begin position="109"/>
        <end position="165"/>
    </location>
</feature>
<reference evidence="3 4" key="1">
    <citation type="submission" date="2017-08" db="EMBL/GenBank/DDBJ databases">
        <title>Pusillimonas indicus sp. nov., a member of the family Alcaligenaceae isolated from surface seawater.</title>
        <authorList>
            <person name="Li J."/>
        </authorList>
    </citation>
    <scope>NUCLEOTIDE SEQUENCE [LARGE SCALE GENOMIC DNA]</scope>
    <source>
        <strain evidence="3 4">L52-1-41</strain>
    </source>
</reference>
<dbReference type="AlphaFoldDB" id="A0A3A1YYA8"/>
<comment type="caution">
    <text evidence="3">The sequence shown here is derived from an EMBL/GenBank/DDBJ whole genome shotgun (WGS) entry which is preliminary data.</text>
</comment>
<evidence type="ECO:0008006" key="5">
    <source>
        <dbReference type="Google" id="ProtNLM"/>
    </source>
</evidence>
<dbReference type="RefSeq" id="WP_119516078.1">
    <property type="nucleotide sequence ID" value="NZ_NQYH01000005.1"/>
</dbReference>
<protein>
    <recommendedName>
        <fullName evidence="5">Integrating conjugative element protein</fullName>
    </recommendedName>
</protein>
<evidence type="ECO:0000256" key="2">
    <source>
        <dbReference type="SAM" id="SignalP"/>
    </source>
</evidence>
<evidence type="ECO:0000313" key="4">
    <source>
        <dbReference type="Proteomes" id="UP000266206"/>
    </source>
</evidence>
<dbReference type="Proteomes" id="UP000266206">
    <property type="component" value="Unassembled WGS sequence"/>
</dbReference>
<proteinExistence type="predicted"/>
<feature type="signal peptide" evidence="2">
    <location>
        <begin position="1"/>
        <end position="25"/>
    </location>
</feature>
<dbReference type="OrthoDB" id="9155100at2"/>
<evidence type="ECO:0000313" key="3">
    <source>
        <dbReference type="EMBL" id="RIY41077.1"/>
    </source>
</evidence>